<dbReference type="eggNOG" id="COG1083">
    <property type="taxonomic scope" value="Bacteria"/>
</dbReference>
<sequence length="238" mass="27249">MVLGYIGFLPARAGSERVKNKNTRPFAGLDGGLLELKLRQLHKVGRLDEIIVSSNDPIVLDYARQFAAEVDDRVVALERPDQYGVSATSMERFIADYIAHLRDNGTIFWTHVTHPFATSRIYEEAIDAYEQALTEGYDSLVSATRIQKFLWRDGRPFNYDNSAEKWPRSQDLPPVWEINHAIYIMPFEVMRSAGDRITDKSCFFPMEEGASMDIDWEDQFHLMDEIAQARIARGLSLI</sequence>
<protein>
    <recommendedName>
        <fullName evidence="3">Acylneuraminate cytidylyltransferase</fullName>
    </recommendedName>
</protein>
<name>T0GCC9_9SPHN</name>
<dbReference type="PATRIC" id="fig|1114964.3.peg.2172"/>
<comment type="caution">
    <text evidence="1">The sequence shown here is derived from an EMBL/GenBank/DDBJ whole genome shotgun (WGS) entry which is preliminary data.</text>
</comment>
<dbReference type="RefSeq" id="WP_021245072.1">
    <property type="nucleotide sequence ID" value="NZ_ATIB01000060.1"/>
</dbReference>
<dbReference type="InterPro" id="IPR029044">
    <property type="entry name" value="Nucleotide-diphossugar_trans"/>
</dbReference>
<dbReference type="PANTHER" id="PTHR21485:SF6">
    <property type="entry name" value="N-ACYLNEURAMINATE CYTIDYLYLTRANSFERASE-RELATED"/>
    <property type="match status" value="1"/>
</dbReference>
<accession>T0GCC9</accession>
<dbReference type="Gene3D" id="3.90.550.10">
    <property type="entry name" value="Spore Coat Polysaccharide Biosynthesis Protein SpsA, Chain A"/>
    <property type="match status" value="1"/>
</dbReference>
<dbReference type="SUPFAM" id="SSF53448">
    <property type="entry name" value="Nucleotide-diphospho-sugar transferases"/>
    <property type="match status" value="1"/>
</dbReference>
<evidence type="ECO:0008006" key="3">
    <source>
        <dbReference type="Google" id="ProtNLM"/>
    </source>
</evidence>
<evidence type="ECO:0000313" key="1">
    <source>
        <dbReference type="EMBL" id="EQB01416.1"/>
    </source>
</evidence>
<keyword evidence="2" id="KW-1185">Reference proteome</keyword>
<dbReference type="InterPro" id="IPR050793">
    <property type="entry name" value="CMP-NeuNAc_synthase"/>
</dbReference>
<reference evidence="1 2" key="1">
    <citation type="journal article" date="2013" name="Genome Announc.">
        <title>Draft Genome Sequence of a Hexachlorocyclohexane-Degrading Bacterium, Sphingobium baderi Strain LL03T.</title>
        <authorList>
            <person name="Kaur J."/>
            <person name="Verma H."/>
            <person name="Tripathi C."/>
            <person name="Khurana J.P."/>
            <person name="Lal R."/>
        </authorList>
    </citation>
    <scope>NUCLEOTIDE SEQUENCE [LARGE SCALE GENOMIC DNA]</scope>
    <source>
        <strain evidence="1 2">LL03</strain>
    </source>
</reference>
<dbReference type="Proteomes" id="UP000015524">
    <property type="component" value="Unassembled WGS sequence"/>
</dbReference>
<evidence type="ECO:0000313" key="2">
    <source>
        <dbReference type="Proteomes" id="UP000015524"/>
    </source>
</evidence>
<dbReference type="EMBL" id="ATIB01000060">
    <property type="protein sequence ID" value="EQB01416.1"/>
    <property type="molecule type" value="Genomic_DNA"/>
</dbReference>
<organism evidence="1 2">
    <name type="scientific">Sphingobium baderi LL03</name>
    <dbReference type="NCBI Taxonomy" id="1114964"/>
    <lineage>
        <taxon>Bacteria</taxon>
        <taxon>Pseudomonadati</taxon>
        <taxon>Pseudomonadota</taxon>
        <taxon>Alphaproteobacteria</taxon>
        <taxon>Sphingomonadales</taxon>
        <taxon>Sphingomonadaceae</taxon>
        <taxon>Sphingobium</taxon>
    </lineage>
</organism>
<proteinExistence type="predicted"/>
<dbReference type="AlphaFoldDB" id="T0GCC9"/>
<gene>
    <name evidence="1" type="ORF">L485_11115</name>
</gene>
<dbReference type="Pfam" id="PF02348">
    <property type="entry name" value="CTP_transf_3"/>
    <property type="match status" value="1"/>
</dbReference>
<dbReference type="GO" id="GO:0008781">
    <property type="term" value="F:N-acylneuraminate cytidylyltransferase activity"/>
    <property type="evidence" value="ECO:0007669"/>
    <property type="project" value="TreeGrafter"/>
</dbReference>
<dbReference type="InterPro" id="IPR003329">
    <property type="entry name" value="Cytidylyl_trans"/>
</dbReference>
<dbReference type="PANTHER" id="PTHR21485">
    <property type="entry name" value="HAD SUPERFAMILY MEMBERS CMAS AND KDSC"/>
    <property type="match status" value="1"/>
</dbReference>
<dbReference type="OrthoDB" id="9805604at2"/>